<dbReference type="Gene3D" id="3.40.50.1820">
    <property type="entry name" value="alpha/beta hydrolase"/>
    <property type="match status" value="1"/>
</dbReference>
<dbReference type="SUPFAM" id="SSF56436">
    <property type="entry name" value="C-type lectin-like"/>
    <property type="match status" value="1"/>
</dbReference>
<organism evidence="5 6">
    <name type="scientific">Acrobeloides nanus</name>
    <dbReference type="NCBI Taxonomy" id="290746"/>
    <lineage>
        <taxon>Eukaryota</taxon>
        <taxon>Metazoa</taxon>
        <taxon>Ecdysozoa</taxon>
        <taxon>Nematoda</taxon>
        <taxon>Chromadorea</taxon>
        <taxon>Rhabditida</taxon>
        <taxon>Tylenchina</taxon>
        <taxon>Cephalobomorpha</taxon>
        <taxon>Cephaloboidea</taxon>
        <taxon>Cephalobidae</taxon>
        <taxon>Acrobeloides</taxon>
    </lineage>
</organism>
<evidence type="ECO:0000313" key="6">
    <source>
        <dbReference type="WBParaSite" id="ACRNAN_scaffold5128.g12851.t1"/>
    </source>
</evidence>
<dbReference type="WBParaSite" id="ACRNAN_scaffold5128.g12851.t1">
    <property type="protein sequence ID" value="ACRNAN_scaffold5128.g12851.t1"/>
    <property type="gene ID" value="ACRNAN_scaffold5128.g12851"/>
</dbReference>
<dbReference type="PANTHER" id="PTHR43142:SF1">
    <property type="entry name" value="CARBOXYLIC ESTER HYDROLASE"/>
    <property type="match status" value="1"/>
</dbReference>
<evidence type="ECO:0000256" key="2">
    <source>
        <dbReference type="ARBA" id="ARBA00022801"/>
    </source>
</evidence>
<dbReference type="Pfam" id="PF00135">
    <property type="entry name" value="COesterase"/>
    <property type="match status" value="1"/>
</dbReference>
<dbReference type="AlphaFoldDB" id="A0A914E2E3"/>
<protein>
    <submittedName>
        <fullName evidence="6">C-type lectin domain-containing protein</fullName>
    </submittedName>
</protein>
<dbReference type="Gene3D" id="3.10.100.10">
    <property type="entry name" value="Mannose-Binding Protein A, subunit A"/>
    <property type="match status" value="1"/>
</dbReference>
<keyword evidence="5" id="KW-1185">Reference proteome</keyword>
<evidence type="ECO:0000256" key="3">
    <source>
        <dbReference type="ARBA" id="ARBA00023157"/>
    </source>
</evidence>
<dbReference type="InterPro" id="IPR018378">
    <property type="entry name" value="C-type_lectin_CS"/>
</dbReference>
<dbReference type="CDD" id="cd00037">
    <property type="entry name" value="CLECT"/>
    <property type="match status" value="1"/>
</dbReference>
<dbReference type="InterPro" id="IPR029058">
    <property type="entry name" value="AB_hydrolase_fold"/>
</dbReference>
<proteinExistence type="inferred from homology"/>
<dbReference type="Proteomes" id="UP000887540">
    <property type="component" value="Unplaced"/>
</dbReference>
<keyword evidence="2" id="KW-0378">Hydrolase</keyword>
<dbReference type="InterPro" id="IPR002018">
    <property type="entry name" value="CarbesteraseB"/>
</dbReference>
<dbReference type="SMART" id="SM00034">
    <property type="entry name" value="CLECT"/>
    <property type="match status" value="1"/>
</dbReference>
<reference evidence="6" key="1">
    <citation type="submission" date="2022-11" db="UniProtKB">
        <authorList>
            <consortium name="WormBaseParasite"/>
        </authorList>
    </citation>
    <scope>IDENTIFICATION</scope>
</reference>
<dbReference type="PROSITE" id="PS00615">
    <property type="entry name" value="C_TYPE_LECTIN_1"/>
    <property type="match status" value="1"/>
</dbReference>
<sequence>MSEKDAIGLMMAADGPVPNALCYNMVQDNNFFPGTPRSLAKNRKNIPTIIGTNKDEWGTFELIYIMNSPTNLTNYTKEFAEFRLTEMFSNFLGNQAQNIFGILENLYLDNIANNDNLAWLNFVVDIGTTFFWTGYVGRDVQLNLQNNNPDVYVYEFTYYSGADSHKLFPGWQPVTHGAETSFVFMGWDPSDVGTGKINMSDIDTAFFFGESWTNFAKTGKPTTDGSWKPATTAINNTAYYEIGWSSGARPAYRNKDQIQFNEILPNLLGGEFPRDIPDYNNGTRTGCQPTFVQGTAVPHHCYTLFNTAKNQTDATYYCSKYFITPFKLGLKNINNAVENSELLSYLNSNSFGKTCTKSYIGLYLHNSHWVWQNGNGTYYNWDAGYPSSDPTATCVVINPSNGKWQNQACSLSQCYICEAVIG</sequence>
<evidence type="ECO:0000313" key="5">
    <source>
        <dbReference type="Proteomes" id="UP000887540"/>
    </source>
</evidence>
<comment type="similarity">
    <text evidence="1">Belongs to the type-B carboxylesterase/lipase family.</text>
</comment>
<keyword evidence="3" id="KW-1015">Disulfide bond</keyword>
<feature type="domain" description="C-type lectin" evidence="4">
    <location>
        <begin position="297"/>
        <end position="418"/>
    </location>
</feature>
<dbReference type="InterPro" id="IPR016186">
    <property type="entry name" value="C-type_lectin-like/link_sf"/>
</dbReference>
<name>A0A914E2E3_9BILA</name>
<accession>A0A914E2E3</accession>
<dbReference type="GO" id="GO:0016787">
    <property type="term" value="F:hydrolase activity"/>
    <property type="evidence" value="ECO:0007669"/>
    <property type="project" value="UniProtKB-KW"/>
</dbReference>
<dbReference type="SUPFAM" id="SSF53474">
    <property type="entry name" value="alpha/beta-Hydrolases"/>
    <property type="match status" value="1"/>
</dbReference>
<dbReference type="Pfam" id="PF00059">
    <property type="entry name" value="Lectin_C"/>
    <property type="match status" value="1"/>
</dbReference>
<dbReference type="PROSITE" id="PS50041">
    <property type="entry name" value="C_TYPE_LECTIN_2"/>
    <property type="match status" value="1"/>
</dbReference>
<evidence type="ECO:0000259" key="4">
    <source>
        <dbReference type="PROSITE" id="PS50041"/>
    </source>
</evidence>
<dbReference type="PANTHER" id="PTHR43142">
    <property type="entry name" value="CARBOXYLIC ESTER HYDROLASE"/>
    <property type="match status" value="1"/>
</dbReference>
<evidence type="ECO:0000256" key="1">
    <source>
        <dbReference type="ARBA" id="ARBA00005964"/>
    </source>
</evidence>
<dbReference type="InterPro" id="IPR001304">
    <property type="entry name" value="C-type_lectin-like"/>
</dbReference>
<dbReference type="InterPro" id="IPR016187">
    <property type="entry name" value="CTDL_fold"/>
</dbReference>